<keyword evidence="3" id="KW-1185">Reference proteome</keyword>
<evidence type="ECO:0000256" key="1">
    <source>
        <dbReference type="SAM" id="MobiDB-lite"/>
    </source>
</evidence>
<protein>
    <submittedName>
        <fullName evidence="2">Uncharacterized protein</fullName>
    </submittedName>
</protein>
<feature type="region of interest" description="Disordered" evidence="1">
    <location>
        <begin position="10"/>
        <end position="31"/>
    </location>
</feature>
<gene>
    <name evidence="2" type="ORF">OC846_004651</name>
</gene>
<organism evidence="2 3">
    <name type="scientific">Tilletia horrida</name>
    <dbReference type="NCBI Taxonomy" id="155126"/>
    <lineage>
        <taxon>Eukaryota</taxon>
        <taxon>Fungi</taxon>
        <taxon>Dikarya</taxon>
        <taxon>Basidiomycota</taxon>
        <taxon>Ustilaginomycotina</taxon>
        <taxon>Exobasidiomycetes</taxon>
        <taxon>Tilletiales</taxon>
        <taxon>Tilletiaceae</taxon>
        <taxon>Tilletia</taxon>
    </lineage>
</organism>
<dbReference type="EMBL" id="JAPDMZ010000147">
    <property type="protein sequence ID" value="KAK0547964.1"/>
    <property type="molecule type" value="Genomic_DNA"/>
</dbReference>
<dbReference type="AlphaFoldDB" id="A0AAN6GMS4"/>
<evidence type="ECO:0000313" key="2">
    <source>
        <dbReference type="EMBL" id="KAK0547964.1"/>
    </source>
</evidence>
<proteinExistence type="predicted"/>
<reference evidence="2" key="1">
    <citation type="journal article" date="2023" name="PhytoFront">
        <title>Draft Genome Resources of Seven Strains of Tilletia horrida, Causal Agent of Kernel Smut of Rice.</title>
        <authorList>
            <person name="Khanal S."/>
            <person name="Antony Babu S."/>
            <person name="Zhou X.G."/>
        </authorList>
    </citation>
    <scope>NUCLEOTIDE SEQUENCE</scope>
    <source>
        <strain evidence="2">TX6</strain>
    </source>
</reference>
<comment type="caution">
    <text evidence="2">The sequence shown here is derived from an EMBL/GenBank/DDBJ whole genome shotgun (WGS) entry which is preliminary data.</text>
</comment>
<evidence type="ECO:0000313" key="3">
    <source>
        <dbReference type="Proteomes" id="UP001176517"/>
    </source>
</evidence>
<accession>A0AAN6GMS4</accession>
<sequence>MVMLMVQQLDDSESASGYNAAYESEQLDSSDNGVADTVIGEAWPQFGPCILWIKLQGNLDGMGEQRE</sequence>
<name>A0AAN6GMS4_9BASI</name>
<dbReference type="Proteomes" id="UP001176517">
    <property type="component" value="Unassembled WGS sequence"/>
</dbReference>